<feature type="domain" description="GFO/IDH/MocA-like oxidoreductase" evidence="2">
    <location>
        <begin position="143"/>
        <end position="252"/>
    </location>
</feature>
<evidence type="ECO:0000313" key="3">
    <source>
        <dbReference type="EMBL" id="TWU30688.1"/>
    </source>
</evidence>
<sequence length="578" mass="64658">MTHTMKMEFDEHSKVYRGLLIGAGYFSRFHLDAWQRLANAEIVGICDFDIEKAHAAASAYGIPSVFADVGQALQCDDLDFVDIATQPQGRFEIVRQVVTRGLPMICQKPIADDFAGASRLLDWIQTQQSVFMVHENFRFQPWYREIKRMLEANAIGDRLHTITMRTRMGDGWGEDAYLNRQPYFRTMPRMLMHETGIHFADTFRYLAGEVSQCSGDLRRLNSDIQGEDTGAFMLRFASGAVGVWDASRYNESLSEDPLYTFGELSVEANGGSLWMDGQGNITIKPLGQPAYMHPYERSQLGFAGDCVYACQKHFLDVLAGNAACETSPSEYLKSLRVIESVYESARHDCFVPVDALKSTSRRPQRTVIDLSLPVDNDMRGVAIKPAKTIEKEGWNATTLELYSHAGTHMDAPVHFVHGGKTLDQRDLSVCCGPARIVNLAPASPRQLHTIDDITRAIGEVYPGDRLLFRTDWYKRYGTPEYRDELPRVSIELAQWLVKQQVAMIGVEPPSVADVNNITELTSVHQTLFHGGVLIVEGLANLDRLTQPEVEFIALPLCIIGGDGCPVRAIAIEEDEANL</sequence>
<dbReference type="InterPro" id="IPR007325">
    <property type="entry name" value="KFase/CYL"/>
</dbReference>
<dbReference type="Pfam" id="PF01408">
    <property type="entry name" value="GFO_IDH_MocA"/>
    <property type="match status" value="1"/>
</dbReference>
<dbReference type="Gene3D" id="3.50.30.50">
    <property type="entry name" value="Putative cyclase"/>
    <property type="match status" value="1"/>
</dbReference>
<dbReference type="RefSeq" id="WP_231616100.1">
    <property type="nucleotide sequence ID" value="NZ_SJPV01000021.1"/>
</dbReference>
<dbReference type="GO" id="GO:0004061">
    <property type="term" value="F:arylformamidase activity"/>
    <property type="evidence" value="ECO:0007669"/>
    <property type="project" value="UniProtKB-EC"/>
</dbReference>
<dbReference type="Gene3D" id="3.30.360.10">
    <property type="entry name" value="Dihydrodipicolinate Reductase, domain 2"/>
    <property type="match status" value="1"/>
</dbReference>
<comment type="caution">
    <text evidence="3">The sequence shown here is derived from an EMBL/GenBank/DDBJ whole genome shotgun (WGS) entry which is preliminary data.</text>
</comment>
<organism evidence="3 4">
    <name type="scientific">Novipirellula artificiosorum</name>
    <dbReference type="NCBI Taxonomy" id="2528016"/>
    <lineage>
        <taxon>Bacteria</taxon>
        <taxon>Pseudomonadati</taxon>
        <taxon>Planctomycetota</taxon>
        <taxon>Planctomycetia</taxon>
        <taxon>Pirellulales</taxon>
        <taxon>Pirellulaceae</taxon>
        <taxon>Novipirellula</taxon>
    </lineage>
</organism>
<dbReference type="AlphaFoldDB" id="A0A5C6D1S6"/>
<dbReference type="EC" id="3.5.1.9" evidence="3"/>
<dbReference type="SUPFAM" id="SSF51735">
    <property type="entry name" value="NAD(P)-binding Rossmann-fold domains"/>
    <property type="match status" value="1"/>
</dbReference>
<dbReference type="InterPro" id="IPR037175">
    <property type="entry name" value="KFase_sf"/>
</dbReference>
<gene>
    <name evidence="3" type="primary">kynB_2</name>
    <name evidence="3" type="ORF">Poly41_65930</name>
</gene>
<keyword evidence="3" id="KW-0378">Hydrolase</keyword>
<dbReference type="GO" id="GO:0000166">
    <property type="term" value="F:nucleotide binding"/>
    <property type="evidence" value="ECO:0007669"/>
    <property type="project" value="InterPro"/>
</dbReference>
<feature type="domain" description="Gfo/Idh/MocA-like oxidoreductase N-terminal" evidence="1">
    <location>
        <begin position="19"/>
        <end position="133"/>
    </location>
</feature>
<dbReference type="SUPFAM" id="SSF102198">
    <property type="entry name" value="Putative cyclase"/>
    <property type="match status" value="1"/>
</dbReference>
<keyword evidence="4" id="KW-1185">Reference proteome</keyword>
<dbReference type="Gene3D" id="3.40.50.720">
    <property type="entry name" value="NAD(P)-binding Rossmann-like Domain"/>
    <property type="match status" value="1"/>
</dbReference>
<protein>
    <submittedName>
        <fullName evidence="3">Kynurenine formamidase</fullName>
        <ecNumber evidence="3">3.5.1.9</ecNumber>
    </submittedName>
</protein>
<dbReference type="InterPro" id="IPR051317">
    <property type="entry name" value="Gfo/Idh/MocA_oxidoreduct"/>
</dbReference>
<dbReference type="Pfam" id="PF22725">
    <property type="entry name" value="GFO_IDH_MocA_C3"/>
    <property type="match status" value="1"/>
</dbReference>
<name>A0A5C6D1S6_9BACT</name>
<dbReference type="SUPFAM" id="SSF55347">
    <property type="entry name" value="Glyceraldehyde-3-phosphate dehydrogenase-like, C-terminal domain"/>
    <property type="match status" value="1"/>
</dbReference>
<dbReference type="InterPro" id="IPR000683">
    <property type="entry name" value="Gfo/Idh/MocA-like_OxRdtase_N"/>
</dbReference>
<dbReference type="PANTHER" id="PTHR43708">
    <property type="entry name" value="CONSERVED EXPRESSED OXIDOREDUCTASE (EUROFUNG)"/>
    <property type="match status" value="1"/>
</dbReference>
<evidence type="ECO:0000259" key="1">
    <source>
        <dbReference type="Pfam" id="PF01408"/>
    </source>
</evidence>
<dbReference type="InterPro" id="IPR055170">
    <property type="entry name" value="GFO_IDH_MocA-like_dom"/>
</dbReference>
<dbReference type="Proteomes" id="UP000319143">
    <property type="component" value="Unassembled WGS sequence"/>
</dbReference>
<accession>A0A5C6D1S6</accession>
<dbReference type="Pfam" id="PF04199">
    <property type="entry name" value="Cyclase"/>
    <property type="match status" value="1"/>
</dbReference>
<proteinExistence type="predicted"/>
<dbReference type="EMBL" id="SJPV01000021">
    <property type="protein sequence ID" value="TWU30688.1"/>
    <property type="molecule type" value="Genomic_DNA"/>
</dbReference>
<evidence type="ECO:0000313" key="4">
    <source>
        <dbReference type="Proteomes" id="UP000319143"/>
    </source>
</evidence>
<dbReference type="InterPro" id="IPR036291">
    <property type="entry name" value="NAD(P)-bd_dom_sf"/>
</dbReference>
<dbReference type="PANTHER" id="PTHR43708:SF8">
    <property type="entry name" value="OXIDOREDUCTASE"/>
    <property type="match status" value="1"/>
</dbReference>
<dbReference type="GO" id="GO:0019441">
    <property type="term" value="P:L-tryptophan catabolic process to kynurenine"/>
    <property type="evidence" value="ECO:0007669"/>
    <property type="project" value="InterPro"/>
</dbReference>
<reference evidence="3 4" key="1">
    <citation type="submission" date="2019-02" db="EMBL/GenBank/DDBJ databases">
        <title>Deep-cultivation of Planctomycetes and their phenomic and genomic characterization uncovers novel biology.</title>
        <authorList>
            <person name="Wiegand S."/>
            <person name="Jogler M."/>
            <person name="Boedeker C."/>
            <person name="Pinto D."/>
            <person name="Vollmers J."/>
            <person name="Rivas-Marin E."/>
            <person name="Kohn T."/>
            <person name="Peeters S.H."/>
            <person name="Heuer A."/>
            <person name="Rast P."/>
            <person name="Oberbeckmann S."/>
            <person name="Bunk B."/>
            <person name="Jeske O."/>
            <person name="Meyerdierks A."/>
            <person name="Storesund J.E."/>
            <person name="Kallscheuer N."/>
            <person name="Luecker S."/>
            <person name="Lage O.M."/>
            <person name="Pohl T."/>
            <person name="Merkel B.J."/>
            <person name="Hornburger P."/>
            <person name="Mueller R.-W."/>
            <person name="Bruemmer F."/>
            <person name="Labrenz M."/>
            <person name="Spormann A.M."/>
            <person name="Op Den Camp H."/>
            <person name="Overmann J."/>
            <person name="Amann R."/>
            <person name="Jetten M.S.M."/>
            <person name="Mascher T."/>
            <person name="Medema M.H."/>
            <person name="Devos D.P."/>
            <person name="Kaster A.-K."/>
            <person name="Ovreas L."/>
            <person name="Rohde M."/>
            <person name="Galperin M.Y."/>
            <person name="Jogler C."/>
        </authorList>
    </citation>
    <scope>NUCLEOTIDE SEQUENCE [LARGE SCALE GENOMIC DNA]</scope>
    <source>
        <strain evidence="3 4">Poly41</strain>
    </source>
</reference>
<evidence type="ECO:0000259" key="2">
    <source>
        <dbReference type="Pfam" id="PF22725"/>
    </source>
</evidence>